<feature type="region of interest" description="Disordered" evidence="1">
    <location>
        <begin position="162"/>
        <end position="183"/>
    </location>
</feature>
<dbReference type="AlphaFoldDB" id="A0A810N1N3"/>
<sequence length="183" mass="19061">MTQPKTTTRIPAPLYAAAGAGELAYQQLLKLPAVVNELGGKAVVTTFELREKAAATLRNANATAVNLRDKATATDVDVERLRETAMRNAAAVVAGAQAAQERAVAVYGRLVAHGERVVGTRVVKTAGIVDADIEATEAPAEVTAAPTKVEDTAEATTDAVVTPADVAERATAKPTKRTRTTTK</sequence>
<keyword evidence="3" id="KW-1185">Reference proteome</keyword>
<evidence type="ECO:0000313" key="3">
    <source>
        <dbReference type="Proteomes" id="UP000680866"/>
    </source>
</evidence>
<feature type="compositionally biased region" description="Basic residues" evidence="1">
    <location>
        <begin position="174"/>
        <end position="183"/>
    </location>
</feature>
<reference evidence="2" key="1">
    <citation type="submission" date="2020-08" db="EMBL/GenBank/DDBJ databases">
        <title>Whole genome shotgun sequence of Polymorphospora rubra NBRC 101157.</title>
        <authorList>
            <person name="Komaki H."/>
            <person name="Tamura T."/>
        </authorList>
    </citation>
    <scope>NUCLEOTIDE SEQUENCE</scope>
    <source>
        <strain evidence="2">NBRC 101157</strain>
    </source>
</reference>
<evidence type="ECO:0008006" key="4">
    <source>
        <dbReference type="Google" id="ProtNLM"/>
    </source>
</evidence>
<dbReference type="KEGG" id="pry:Prubr_31400"/>
<dbReference type="RefSeq" id="WP_212826016.1">
    <property type="nucleotide sequence ID" value="NZ_AP023359.1"/>
</dbReference>
<evidence type="ECO:0000256" key="1">
    <source>
        <dbReference type="SAM" id="MobiDB-lite"/>
    </source>
</evidence>
<dbReference type="EMBL" id="AP023359">
    <property type="protein sequence ID" value="BCJ66119.1"/>
    <property type="molecule type" value="Genomic_DNA"/>
</dbReference>
<name>A0A810N1N3_9ACTN</name>
<gene>
    <name evidence="2" type="ORF">Prubr_31400</name>
</gene>
<accession>A0A810N1N3</accession>
<organism evidence="2 3">
    <name type="scientific">Polymorphospora rubra</name>
    <dbReference type="NCBI Taxonomy" id="338584"/>
    <lineage>
        <taxon>Bacteria</taxon>
        <taxon>Bacillati</taxon>
        <taxon>Actinomycetota</taxon>
        <taxon>Actinomycetes</taxon>
        <taxon>Micromonosporales</taxon>
        <taxon>Micromonosporaceae</taxon>
        <taxon>Polymorphospora</taxon>
    </lineage>
</organism>
<dbReference type="Proteomes" id="UP000680866">
    <property type="component" value="Chromosome"/>
</dbReference>
<evidence type="ECO:0000313" key="2">
    <source>
        <dbReference type="EMBL" id="BCJ66119.1"/>
    </source>
</evidence>
<proteinExistence type="predicted"/>
<protein>
    <recommendedName>
        <fullName evidence="4">Phasin family protein</fullName>
    </recommendedName>
</protein>